<sequence>MLVRLNKWLEKFLPIITPICVMIGVFLSERVEFLVFLVPYIFAVITLTSSLGIHPKELYHVFRHPLALFLSLFILQVCMPFLAFLVGTALFGEEMATVTGLVLAFAIPTGVISLMWVTIYGGNRSLSLAIILVNTLLSPIIVPLTLSIFIGFAVEMDTFGLIWGLLNMVVFPSLLGMMINYFRKGKVEPLVKPLAPFSKFGIMFVIIINSSVAAPYLKQFNLNLLLILLSVLSLALFAYVLGFFIGKITKIGEAETISIMYNSGMRNIGVGAALAVLYFPPQTTLPVIIGTLFQQIIAACCGKLIERRAKKNK</sequence>
<gene>
    <name evidence="6" type="ORF">AZF04_11785</name>
</gene>
<evidence type="ECO:0000256" key="3">
    <source>
        <dbReference type="ARBA" id="ARBA00022989"/>
    </source>
</evidence>
<dbReference type="EMBL" id="LTAO01000037">
    <property type="protein sequence ID" value="KYG27009.1"/>
    <property type="molecule type" value="Genomic_DNA"/>
</dbReference>
<feature type="transmembrane region" description="Helical" evidence="5">
    <location>
        <begin position="98"/>
        <end position="119"/>
    </location>
</feature>
<dbReference type="InterPro" id="IPR002657">
    <property type="entry name" value="BilAc:Na_symport/Acr3"/>
</dbReference>
<name>A0A162CXA2_9BACI</name>
<dbReference type="PANTHER" id="PTHR10361">
    <property type="entry name" value="SODIUM-BILE ACID COTRANSPORTER"/>
    <property type="match status" value="1"/>
</dbReference>
<evidence type="ECO:0000256" key="1">
    <source>
        <dbReference type="ARBA" id="ARBA00004141"/>
    </source>
</evidence>
<evidence type="ECO:0000256" key="2">
    <source>
        <dbReference type="ARBA" id="ARBA00022692"/>
    </source>
</evidence>
<feature type="transmembrane region" description="Helical" evidence="5">
    <location>
        <begin position="12"/>
        <end position="28"/>
    </location>
</feature>
<dbReference type="InterPro" id="IPR004710">
    <property type="entry name" value="Bilac:Na_transpt"/>
</dbReference>
<evidence type="ECO:0000256" key="5">
    <source>
        <dbReference type="SAM" id="Phobius"/>
    </source>
</evidence>
<organism evidence="6 7">
    <name type="scientific">Alkalihalobacillus trypoxylicola</name>
    <dbReference type="NCBI Taxonomy" id="519424"/>
    <lineage>
        <taxon>Bacteria</taxon>
        <taxon>Bacillati</taxon>
        <taxon>Bacillota</taxon>
        <taxon>Bacilli</taxon>
        <taxon>Bacillales</taxon>
        <taxon>Bacillaceae</taxon>
        <taxon>Alkalihalobacillus</taxon>
    </lineage>
</organism>
<keyword evidence="3 5" id="KW-1133">Transmembrane helix</keyword>
<dbReference type="GO" id="GO:0016020">
    <property type="term" value="C:membrane"/>
    <property type="evidence" value="ECO:0007669"/>
    <property type="project" value="UniProtKB-SubCell"/>
</dbReference>
<evidence type="ECO:0000313" key="7">
    <source>
        <dbReference type="Proteomes" id="UP000075806"/>
    </source>
</evidence>
<dbReference type="STRING" id="519424.AZF04_11785"/>
<proteinExistence type="predicted"/>
<dbReference type="AlphaFoldDB" id="A0A162CXA2"/>
<feature type="transmembrane region" description="Helical" evidence="5">
    <location>
        <begin position="258"/>
        <end position="279"/>
    </location>
</feature>
<evidence type="ECO:0000313" key="6">
    <source>
        <dbReference type="EMBL" id="KYG27009.1"/>
    </source>
</evidence>
<dbReference type="OrthoDB" id="1551454at2"/>
<feature type="transmembrane region" description="Helical" evidence="5">
    <location>
        <begin position="126"/>
        <end position="154"/>
    </location>
</feature>
<feature type="transmembrane region" description="Helical" evidence="5">
    <location>
        <begin position="285"/>
        <end position="305"/>
    </location>
</feature>
<comment type="caution">
    <text evidence="6">The sequence shown here is derived from an EMBL/GenBank/DDBJ whole genome shotgun (WGS) entry which is preliminary data.</text>
</comment>
<feature type="transmembrane region" description="Helical" evidence="5">
    <location>
        <begin position="160"/>
        <end position="182"/>
    </location>
</feature>
<evidence type="ECO:0008006" key="8">
    <source>
        <dbReference type="Google" id="ProtNLM"/>
    </source>
</evidence>
<comment type="subcellular location">
    <subcellularLocation>
        <location evidence="1">Membrane</location>
        <topology evidence="1">Multi-pass membrane protein</topology>
    </subcellularLocation>
</comment>
<feature type="transmembrane region" description="Helical" evidence="5">
    <location>
        <begin position="223"/>
        <end position="246"/>
    </location>
</feature>
<feature type="transmembrane region" description="Helical" evidence="5">
    <location>
        <begin position="66"/>
        <end position="92"/>
    </location>
</feature>
<keyword evidence="2 5" id="KW-0812">Transmembrane</keyword>
<protein>
    <recommendedName>
        <fullName evidence="8">Bile acid:sodium symporter</fullName>
    </recommendedName>
</protein>
<feature type="transmembrane region" description="Helical" evidence="5">
    <location>
        <begin position="194"/>
        <end position="217"/>
    </location>
</feature>
<keyword evidence="4 5" id="KW-0472">Membrane</keyword>
<keyword evidence="7" id="KW-1185">Reference proteome</keyword>
<dbReference type="RefSeq" id="WP_061949961.1">
    <property type="nucleotide sequence ID" value="NZ_LTAO01000037.1"/>
</dbReference>
<dbReference type="PANTHER" id="PTHR10361:SF28">
    <property type="entry name" value="P3 PROTEIN-RELATED"/>
    <property type="match status" value="1"/>
</dbReference>
<reference evidence="6" key="1">
    <citation type="submission" date="2016-02" db="EMBL/GenBank/DDBJ databases">
        <title>Genome sequence of Bacillus trypoxylicola KCTC 13244(T).</title>
        <authorList>
            <person name="Jeong H."/>
            <person name="Park S.-H."/>
            <person name="Choi S.-K."/>
        </authorList>
    </citation>
    <scope>NUCLEOTIDE SEQUENCE [LARGE SCALE GENOMIC DNA]</scope>
    <source>
        <strain evidence="6">KCTC 13244</strain>
    </source>
</reference>
<dbReference type="InterPro" id="IPR038770">
    <property type="entry name" value="Na+/solute_symporter_sf"/>
</dbReference>
<feature type="transmembrane region" description="Helical" evidence="5">
    <location>
        <begin position="34"/>
        <end position="54"/>
    </location>
</feature>
<dbReference type="Gene3D" id="1.20.1530.20">
    <property type="match status" value="1"/>
</dbReference>
<dbReference type="Proteomes" id="UP000075806">
    <property type="component" value="Unassembled WGS sequence"/>
</dbReference>
<accession>A0A162CXA2</accession>
<dbReference type="Pfam" id="PF01758">
    <property type="entry name" value="SBF"/>
    <property type="match status" value="1"/>
</dbReference>
<evidence type="ECO:0000256" key="4">
    <source>
        <dbReference type="ARBA" id="ARBA00023136"/>
    </source>
</evidence>